<sequence length="81" mass="8535">DKPVLLRAKGSKESKPFEAGHAQRLLAYPNTQWEEIEQTVAGDDSGKALPPASDTMKTAPARPKKKAAAAKVMPAAAAPIL</sequence>
<accession>A0A699XKR4</accession>
<evidence type="ECO:0000313" key="2">
    <source>
        <dbReference type="EMBL" id="GFD60257.1"/>
    </source>
</evidence>
<proteinExistence type="predicted"/>
<feature type="region of interest" description="Disordered" evidence="1">
    <location>
        <begin position="41"/>
        <end position="63"/>
    </location>
</feature>
<evidence type="ECO:0000256" key="1">
    <source>
        <dbReference type="SAM" id="MobiDB-lite"/>
    </source>
</evidence>
<comment type="caution">
    <text evidence="2">The sequence shown here is derived from an EMBL/GenBank/DDBJ whole genome shotgun (WGS) entry which is preliminary data.</text>
</comment>
<dbReference type="EMBL" id="BKCJ011875482">
    <property type="protein sequence ID" value="GFD60257.1"/>
    <property type="molecule type" value="Genomic_DNA"/>
</dbReference>
<gene>
    <name evidence="2" type="ORF">Tci_932226</name>
</gene>
<name>A0A699XKR4_TANCI</name>
<reference evidence="2" key="1">
    <citation type="journal article" date="2019" name="Sci. Rep.">
        <title>Draft genome of Tanacetum cinerariifolium, the natural source of mosquito coil.</title>
        <authorList>
            <person name="Yamashiro T."/>
            <person name="Shiraishi A."/>
            <person name="Satake H."/>
            <person name="Nakayama K."/>
        </authorList>
    </citation>
    <scope>NUCLEOTIDE SEQUENCE</scope>
</reference>
<organism evidence="2">
    <name type="scientific">Tanacetum cinerariifolium</name>
    <name type="common">Dalmatian daisy</name>
    <name type="synonym">Chrysanthemum cinerariifolium</name>
    <dbReference type="NCBI Taxonomy" id="118510"/>
    <lineage>
        <taxon>Eukaryota</taxon>
        <taxon>Viridiplantae</taxon>
        <taxon>Streptophyta</taxon>
        <taxon>Embryophyta</taxon>
        <taxon>Tracheophyta</taxon>
        <taxon>Spermatophyta</taxon>
        <taxon>Magnoliopsida</taxon>
        <taxon>eudicotyledons</taxon>
        <taxon>Gunneridae</taxon>
        <taxon>Pentapetalae</taxon>
        <taxon>asterids</taxon>
        <taxon>campanulids</taxon>
        <taxon>Asterales</taxon>
        <taxon>Asteraceae</taxon>
        <taxon>Asteroideae</taxon>
        <taxon>Anthemideae</taxon>
        <taxon>Anthemidinae</taxon>
        <taxon>Tanacetum</taxon>
    </lineage>
</organism>
<feature type="non-terminal residue" evidence="2">
    <location>
        <position position="1"/>
    </location>
</feature>
<dbReference type="AlphaFoldDB" id="A0A699XKR4"/>
<protein>
    <submittedName>
        <fullName evidence="2">Uncharacterized protein</fullName>
    </submittedName>
</protein>
<feature type="non-terminal residue" evidence="2">
    <location>
        <position position="81"/>
    </location>
</feature>